<dbReference type="AlphaFoldDB" id="A0AAQ3WTC7"/>
<proteinExistence type="predicted"/>
<evidence type="ECO:0000256" key="1">
    <source>
        <dbReference type="SAM" id="MobiDB-lite"/>
    </source>
</evidence>
<feature type="region of interest" description="Disordered" evidence="1">
    <location>
        <begin position="53"/>
        <end position="75"/>
    </location>
</feature>
<dbReference type="EMBL" id="CP144749">
    <property type="protein sequence ID" value="WVZ73527.1"/>
    <property type="molecule type" value="Genomic_DNA"/>
</dbReference>
<evidence type="ECO:0000313" key="2">
    <source>
        <dbReference type="EMBL" id="WVZ73527.1"/>
    </source>
</evidence>
<keyword evidence="3" id="KW-1185">Reference proteome</keyword>
<gene>
    <name evidence="2" type="ORF">U9M48_021823</name>
</gene>
<protein>
    <submittedName>
        <fullName evidence="2">Uncharacterized protein</fullName>
    </submittedName>
</protein>
<reference evidence="2 3" key="1">
    <citation type="submission" date="2024-02" db="EMBL/GenBank/DDBJ databases">
        <title>High-quality chromosome-scale genome assembly of Pensacola bahiagrass (Paspalum notatum Flugge var. saurae).</title>
        <authorList>
            <person name="Vega J.M."/>
            <person name="Podio M."/>
            <person name="Orjuela J."/>
            <person name="Siena L.A."/>
            <person name="Pessino S.C."/>
            <person name="Combes M.C."/>
            <person name="Mariac C."/>
            <person name="Albertini E."/>
            <person name="Pupilli F."/>
            <person name="Ortiz J.P.A."/>
            <person name="Leblanc O."/>
        </authorList>
    </citation>
    <scope>NUCLEOTIDE SEQUENCE [LARGE SCALE GENOMIC DNA]</scope>
    <source>
        <strain evidence="2">R1</strain>
        <tissue evidence="2">Leaf</tissue>
    </source>
</reference>
<organism evidence="2 3">
    <name type="scientific">Paspalum notatum var. saurae</name>
    <dbReference type="NCBI Taxonomy" id="547442"/>
    <lineage>
        <taxon>Eukaryota</taxon>
        <taxon>Viridiplantae</taxon>
        <taxon>Streptophyta</taxon>
        <taxon>Embryophyta</taxon>
        <taxon>Tracheophyta</taxon>
        <taxon>Spermatophyta</taxon>
        <taxon>Magnoliopsida</taxon>
        <taxon>Liliopsida</taxon>
        <taxon>Poales</taxon>
        <taxon>Poaceae</taxon>
        <taxon>PACMAD clade</taxon>
        <taxon>Panicoideae</taxon>
        <taxon>Andropogonodae</taxon>
        <taxon>Paspaleae</taxon>
        <taxon>Paspalinae</taxon>
        <taxon>Paspalum</taxon>
    </lineage>
</organism>
<sequence length="221" mass="23148">MSGGVSGVGRAGWSPFDAIRNFPSTPESLMSQIDAAIASTEYARACALLDPAPASASSPAQPTADGQGEVGAPAPAPPCYDAKVADEAYRAASAALGAGRPDAAVRSLRVALASCPPEKAAAVAKVRSMLAIASAQLHKQQHQAQQSRSSTPPPGRSAASWPPLSFTAHYRLQQTLAILSSFVFLHGKQRLARQELRGAAWEEGWLRLWPVGIASPQQQQM</sequence>
<dbReference type="Proteomes" id="UP001341281">
    <property type="component" value="Chromosome 05"/>
</dbReference>
<name>A0AAQ3WTC7_PASNO</name>
<feature type="region of interest" description="Disordered" evidence="1">
    <location>
        <begin position="137"/>
        <end position="160"/>
    </location>
</feature>
<accession>A0AAQ3WTC7</accession>
<feature type="compositionally biased region" description="Low complexity" evidence="1">
    <location>
        <begin position="137"/>
        <end position="150"/>
    </location>
</feature>
<evidence type="ECO:0000313" key="3">
    <source>
        <dbReference type="Proteomes" id="UP001341281"/>
    </source>
</evidence>